<dbReference type="RefSeq" id="WP_184146365.1">
    <property type="nucleotide sequence ID" value="NZ_JACHFM010000001.1"/>
</dbReference>
<accession>A0A840SLK9</accession>
<organism evidence="2 3">
    <name type="scientific">Amaricoccus macauensis</name>
    <dbReference type="NCBI Taxonomy" id="57001"/>
    <lineage>
        <taxon>Bacteria</taxon>
        <taxon>Pseudomonadati</taxon>
        <taxon>Pseudomonadota</taxon>
        <taxon>Alphaproteobacteria</taxon>
        <taxon>Rhodobacterales</taxon>
        <taxon>Paracoccaceae</taxon>
        <taxon>Amaricoccus</taxon>
    </lineage>
</organism>
<gene>
    <name evidence="2" type="ORF">HNP73_000274</name>
</gene>
<dbReference type="AlphaFoldDB" id="A0A840SLK9"/>
<keyword evidence="1" id="KW-0175">Coiled coil</keyword>
<name>A0A840SLK9_9RHOB</name>
<comment type="caution">
    <text evidence="2">The sequence shown here is derived from an EMBL/GenBank/DDBJ whole genome shotgun (WGS) entry which is preliminary data.</text>
</comment>
<sequence length="162" mass="17027">MINILPAGTNERDRLVCGGCSFGFSHCGGSCDFATICTYSGCRECSGAFTCLGASACGGCTLNVTCFPNTCGALTCGCTESASVLFGGGGGRAFTPEALAALKLQLREALREVDRAEQVVAEQMKPHSVEEVEELEKKLRDALEELSARKEQLRGREGGSES</sequence>
<proteinExistence type="predicted"/>
<dbReference type="EMBL" id="JACHFM010000001">
    <property type="protein sequence ID" value="MBB5220353.1"/>
    <property type="molecule type" value="Genomic_DNA"/>
</dbReference>
<reference evidence="2 3" key="1">
    <citation type="submission" date="2020-08" db="EMBL/GenBank/DDBJ databases">
        <title>Genomic Encyclopedia of Type Strains, Phase IV (KMG-IV): sequencing the most valuable type-strain genomes for metagenomic binning, comparative biology and taxonomic classification.</title>
        <authorList>
            <person name="Goeker M."/>
        </authorList>
    </citation>
    <scope>NUCLEOTIDE SEQUENCE [LARGE SCALE GENOMIC DNA]</scope>
    <source>
        <strain evidence="2 3">DSM 101730</strain>
    </source>
</reference>
<keyword evidence="3" id="KW-1185">Reference proteome</keyword>
<protein>
    <submittedName>
        <fullName evidence="2">Uncharacterized protein</fullName>
    </submittedName>
</protein>
<evidence type="ECO:0000313" key="2">
    <source>
        <dbReference type="EMBL" id="MBB5220353.1"/>
    </source>
</evidence>
<feature type="coiled-coil region" evidence="1">
    <location>
        <begin position="99"/>
        <end position="156"/>
    </location>
</feature>
<dbReference type="Proteomes" id="UP000549457">
    <property type="component" value="Unassembled WGS sequence"/>
</dbReference>
<evidence type="ECO:0000256" key="1">
    <source>
        <dbReference type="SAM" id="Coils"/>
    </source>
</evidence>
<evidence type="ECO:0000313" key="3">
    <source>
        <dbReference type="Proteomes" id="UP000549457"/>
    </source>
</evidence>